<evidence type="ECO:0000313" key="3">
    <source>
        <dbReference type="Proteomes" id="UP001634394"/>
    </source>
</evidence>
<dbReference type="AlphaFoldDB" id="A0ABD3WL69"/>
<proteinExistence type="predicted"/>
<comment type="caution">
    <text evidence="2">The sequence shown here is derived from an EMBL/GenBank/DDBJ whole genome shotgun (WGS) entry which is preliminary data.</text>
</comment>
<accession>A0ABD3WL69</accession>
<keyword evidence="3" id="KW-1185">Reference proteome</keyword>
<feature type="coiled-coil region" evidence="1">
    <location>
        <begin position="96"/>
        <end position="123"/>
    </location>
</feature>
<organism evidence="2 3">
    <name type="scientific">Sinanodonta woodiana</name>
    <name type="common">Chinese pond mussel</name>
    <name type="synonym">Anodonta woodiana</name>
    <dbReference type="NCBI Taxonomy" id="1069815"/>
    <lineage>
        <taxon>Eukaryota</taxon>
        <taxon>Metazoa</taxon>
        <taxon>Spiralia</taxon>
        <taxon>Lophotrochozoa</taxon>
        <taxon>Mollusca</taxon>
        <taxon>Bivalvia</taxon>
        <taxon>Autobranchia</taxon>
        <taxon>Heteroconchia</taxon>
        <taxon>Palaeoheterodonta</taxon>
        <taxon>Unionida</taxon>
        <taxon>Unionoidea</taxon>
        <taxon>Unionidae</taxon>
        <taxon>Unioninae</taxon>
        <taxon>Sinanodonta</taxon>
    </lineage>
</organism>
<keyword evidence="1" id="KW-0175">Coiled coil</keyword>
<dbReference type="EMBL" id="JBJQND010000006">
    <property type="protein sequence ID" value="KAL3874714.1"/>
    <property type="molecule type" value="Genomic_DNA"/>
</dbReference>
<name>A0ABD3WL69_SINWO</name>
<dbReference type="Proteomes" id="UP001634394">
    <property type="component" value="Unassembled WGS sequence"/>
</dbReference>
<evidence type="ECO:0000313" key="2">
    <source>
        <dbReference type="EMBL" id="KAL3874714.1"/>
    </source>
</evidence>
<reference evidence="2 3" key="1">
    <citation type="submission" date="2024-11" db="EMBL/GenBank/DDBJ databases">
        <title>Chromosome-level genome assembly of the freshwater bivalve Anodonta woodiana.</title>
        <authorList>
            <person name="Chen X."/>
        </authorList>
    </citation>
    <scope>NUCLEOTIDE SEQUENCE [LARGE SCALE GENOMIC DNA]</scope>
    <source>
        <strain evidence="2">MN2024</strain>
        <tissue evidence="2">Gills</tissue>
    </source>
</reference>
<protein>
    <submittedName>
        <fullName evidence="2">Uncharacterized protein</fullName>
    </submittedName>
</protein>
<evidence type="ECO:0000256" key="1">
    <source>
        <dbReference type="SAM" id="Coils"/>
    </source>
</evidence>
<sequence length="256" mass="28917">MTEKLKDSGLKLETVTNEKQALADIITASTEQVRIISEKRNREKSKILSLKKSNSYLKNEIKSLRLKLKEKEFFVPDVAERCNDKCDNCKLIKSQILDKKNKIAQVEEDIDEIINESIQTKNEDGSYSHKVRLCVMELVGLEVAVEKVSPVIQSVLRHILGKSLHRSDLPNPSTAQAIIDEGHYIAKTFISEKLNKAENWGLGRDGTTRKKQKILDTSITLDSGDVISLGFNRVYKENAISINNVTKSHLKELGAW</sequence>
<gene>
    <name evidence="2" type="ORF">ACJMK2_037689</name>
</gene>